<protein>
    <submittedName>
        <fullName evidence="1">Uncharacterized protein</fullName>
    </submittedName>
</protein>
<dbReference type="EMBL" id="MT143215">
    <property type="protein sequence ID" value="QJA94246.1"/>
    <property type="molecule type" value="Genomic_DNA"/>
</dbReference>
<evidence type="ECO:0000313" key="1">
    <source>
        <dbReference type="EMBL" id="QJA94246.1"/>
    </source>
</evidence>
<proteinExistence type="predicted"/>
<accession>A0A6M3LGC6</accession>
<dbReference type="AlphaFoldDB" id="A0A6M3LGC6"/>
<gene>
    <name evidence="1" type="ORF">MM415B03915_0010</name>
</gene>
<name>A0A6M3LGC6_9ZZZZ</name>
<organism evidence="1">
    <name type="scientific">viral metagenome</name>
    <dbReference type="NCBI Taxonomy" id="1070528"/>
    <lineage>
        <taxon>unclassified sequences</taxon>
        <taxon>metagenomes</taxon>
        <taxon>organismal metagenomes</taxon>
    </lineage>
</organism>
<sequence length="50" mass="5534">MATNLDVAVLKRVPIVYDGETVGYRYYSVGTGLLGADQFIGYKFIKKESS</sequence>
<reference evidence="1" key="1">
    <citation type="submission" date="2020-03" db="EMBL/GenBank/DDBJ databases">
        <title>The deep terrestrial virosphere.</title>
        <authorList>
            <person name="Holmfeldt K."/>
            <person name="Nilsson E."/>
            <person name="Simone D."/>
            <person name="Lopez-Fernandez M."/>
            <person name="Wu X."/>
            <person name="de Brujin I."/>
            <person name="Lundin D."/>
            <person name="Andersson A."/>
            <person name="Bertilsson S."/>
            <person name="Dopson M."/>
        </authorList>
    </citation>
    <scope>NUCLEOTIDE SEQUENCE</scope>
    <source>
        <strain evidence="1">MM415B03915</strain>
    </source>
</reference>